<dbReference type="GO" id="GO:0015280">
    <property type="term" value="F:ligand-gated sodium channel activity"/>
    <property type="evidence" value="ECO:0007669"/>
    <property type="project" value="TreeGrafter"/>
</dbReference>
<keyword evidence="3 12" id="KW-0813">Transport</keyword>
<protein>
    <recommendedName>
        <fullName evidence="17">Pickpocket</fullName>
    </recommendedName>
</protein>
<dbReference type="InterPro" id="IPR001873">
    <property type="entry name" value="ENaC"/>
</dbReference>
<dbReference type="STRING" id="7168.A0A182N248"/>
<evidence type="ECO:0000256" key="4">
    <source>
        <dbReference type="ARBA" id="ARBA00022461"/>
    </source>
</evidence>
<dbReference type="PANTHER" id="PTHR11690">
    <property type="entry name" value="AMILORIDE-SENSITIVE SODIUM CHANNEL-RELATED"/>
    <property type="match status" value="1"/>
</dbReference>
<keyword evidence="11 12" id="KW-0407">Ion channel</keyword>
<dbReference type="Gene3D" id="2.60.470.10">
    <property type="entry name" value="Acid-sensing ion channels like domains"/>
    <property type="match status" value="1"/>
</dbReference>
<evidence type="ECO:0000256" key="13">
    <source>
        <dbReference type="SAM" id="MobiDB-lite"/>
    </source>
</evidence>
<keyword evidence="5 12" id="KW-0812">Transmembrane</keyword>
<reference evidence="16" key="1">
    <citation type="submission" date="2013-03" db="EMBL/GenBank/DDBJ databases">
        <title>The Genome Sequence of Anopheles dirus WRAIR2.</title>
        <authorList>
            <consortium name="The Broad Institute Genomics Platform"/>
            <person name="Neafsey D.E."/>
            <person name="Walton C."/>
            <person name="Walker B."/>
            <person name="Young S.K."/>
            <person name="Zeng Q."/>
            <person name="Gargeya S."/>
            <person name="Fitzgerald M."/>
            <person name="Haas B."/>
            <person name="Abouelleil A."/>
            <person name="Allen A.W."/>
            <person name="Alvarado L."/>
            <person name="Arachchi H.M."/>
            <person name="Berlin A.M."/>
            <person name="Chapman S.B."/>
            <person name="Gainer-Dewar J."/>
            <person name="Goldberg J."/>
            <person name="Griggs A."/>
            <person name="Gujja S."/>
            <person name="Hansen M."/>
            <person name="Howarth C."/>
            <person name="Imamovic A."/>
            <person name="Ireland A."/>
            <person name="Larimer J."/>
            <person name="McCowan C."/>
            <person name="Murphy C."/>
            <person name="Pearson M."/>
            <person name="Poon T.W."/>
            <person name="Priest M."/>
            <person name="Roberts A."/>
            <person name="Saif S."/>
            <person name="Shea T."/>
            <person name="Sisk P."/>
            <person name="Sykes S."/>
            <person name="Wortman J."/>
            <person name="Nusbaum C."/>
            <person name="Birren B."/>
        </authorList>
    </citation>
    <scope>NUCLEOTIDE SEQUENCE [LARGE SCALE GENOMIC DNA]</scope>
    <source>
        <strain evidence="16">WRAIR2</strain>
    </source>
</reference>
<evidence type="ECO:0000256" key="10">
    <source>
        <dbReference type="ARBA" id="ARBA00023201"/>
    </source>
</evidence>
<dbReference type="Gene3D" id="1.10.287.770">
    <property type="entry name" value="YojJ-like"/>
    <property type="match status" value="1"/>
</dbReference>
<evidence type="ECO:0000256" key="6">
    <source>
        <dbReference type="ARBA" id="ARBA00022989"/>
    </source>
</evidence>
<proteinExistence type="inferred from homology"/>
<name>A0A182N248_9DIPT</name>
<dbReference type="PANTHER" id="PTHR11690:SF288">
    <property type="entry name" value="AMILORIDE-SENSITIVE NA+ CHANNEL-RELATED"/>
    <property type="match status" value="1"/>
</dbReference>
<evidence type="ECO:0000256" key="5">
    <source>
        <dbReference type="ARBA" id="ARBA00022692"/>
    </source>
</evidence>
<keyword evidence="9 14" id="KW-0472">Membrane</keyword>
<dbReference type="Proteomes" id="UP000075884">
    <property type="component" value="Unassembled WGS sequence"/>
</dbReference>
<dbReference type="Pfam" id="PF00858">
    <property type="entry name" value="ASC"/>
    <property type="match status" value="1"/>
</dbReference>
<comment type="subcellular location">
    <subcellularLocation>
        <location evidence="1">Membrane</location>
        <topology evidence="1">Multi-pass membrane protein</topology>
    </subcellularLocation>
</comment>
<evidence type="ECO:0000256" key="7">
    <source>
        <dbReference type="ARBA" id="ARBA00023053"/>
    </source>
</evidence>
<organism evidence="15 16">
    <name type="scientific">Anopheles dirus</name>
    <dbReference type="NCBI Taxonomy" id="7168"/>
    <lineage>
        <taxon>Eukaryota</taxon>
        <taxon>Metazoa</taxon>
        <taxon>Ecdysozoa</taxon>
        <taxon>Arthropoda</taxon>
        <taxon>Hexapoda</taxon>
        <taxon>Insecta</taxon>
        <taxon>Pterygota</taxon>
        <taxon>Neoptera</taxon>
        <taxon>Endopterygota</taxon>
        <taxon>Diptera</taxon>
        <taxon>Nematocera</taxon>
        <taxon>Culicoidea</taxon>
        <taxon>Culicidae</taxon>
        <taxon>Anophelinae</taxon>
        <taxon>Anopheles</taxon>
    </lineage>
</organism>
<feature type="transmembrane region" description="Helical" evidence="14">
    <location>
        <begin position="363"/>
        <end position="386"/>
    </location>
</feature>
<comment type="similarity">
    <text evidence="2 12">Belongs to the amiloride-sensitive sodium channel (TC 1.A.6) family.</text>
</comment>
<evidence type="ECO:0000256" key="9">
    <source>
        <dbReference type="ARBA" id="ARBA00023136"/>
    </source>
</evidence>
<dbReference type="InterPro" id="IPR020903">
    <property type="entry name" value="ENaC_CS"/>
</dbReference>
<keyword evidence="8 12" id="KW-0406">Ion transport</keyword>
<evidence type="ECO:0000256" key="3">
    <source>
        <dbReference type="ARBA" id="ARBA00022448"/>
    </source>
</evidence>
<evidence type="ECO:0008006" key="17">
    <source>
        <dbReference type="Google" id="ProtNLM"/>
    </source>
</evidence>
<feature type="region of interest" description="Disordered" evidence="13">
    <location>
        <begin position="1"/>
        <end position="20"/>
    </location>
</feature>
<reference evidence="15" key="2">
    <citation type="submission" date="2020-05" db="UniProtKB">
        <authorList>
            <consortium name="EnsemblMetazoa"/>
        </authorList>
    </citation>
    <scope>IDENTIFICATION</scope>
    <source>
        <strain evidence="15">WRAIR2</strain>
    </source>
</reference>
<evidence type="ECO:0000313" key="15">
    <source>
        <dbReference type="EnsemblMetazoa" id="ADIR001706-PA"/>
    </source>
</evidence>
<keyword evidence="16" id="KW-1185">Reference proteome</keyword>
<dbReference type="GO" id="GO:0005886">
    <property type="term" value="C:plasma membrane"/>
    <property type="evidence" value="ECO:0007669"/>
    <property type="project" value="TreeGrafter"/>
</dbReference>
<keyword evidence="6 14" id="KW-1133">Transmembrane helix</keyword>
<keyword evidence="4 12" id="KW-0894">Sodium channel</keyword>
<evidence type="ECO:0000256" key="11">
    <source>
        <dbReference type="ARBA" id="ARBA00023303"/>
    </source>
</evidence>
<dbReference type="EnsemblMetazoa" id="ADIR001706-RA">
    <property type="protein sequence ID" value="ADIR001706-PA"/>
    <property type="gene ID" value="ADIR001706"/>
</dbReference>
<evidence type="ECO:0000313" key="16">
    <source>
        <dbReference type="Proteomes" id="UP000075884"/>
    </source>
</evidence>
<evidence type="ECO:0000256" key="2">
    <source>
        <dbReference type="ARBA" id="ARBA00007193"/>
    </source>
</evidence>
<evidence type="ECO:0000256" key="14">
    <source>
        <dbReference type="SAM" id="Phobius"/>
    </source>
</evidence>
<dbReference type="PROSITE" id="PS01206">
    <property type="entry name" value="ASC"/>
    <property type="match status" value="1"/>
</dbReference>
<evidence type="ECO:0000256" key="1">
    <source>
        <dbReference type="ARBA" id="ARBA00004141"/>
    </source>
</evidence>
<accession>A0A182N248</accession>
<dbReference type="AlphaFoldDB" id="A0A182N248"/>
<keyword evidence="10 12" id="KW-0739">Sodium transport</keyword>
<evidence type="ECO:0000256" key="8">
    <source>
        <dbReference type="ARBA" id="ARBA00023065"/>
    </source>
</evidence>
<keyword evidence="7" id="KW-0915">Sodium</keyword>
<dbReference type="VEuPathDB" id="VectorBase:ADIR001706"/>
<evidence type="ECO:0000256" key="12">
    <source>
        <dbReference type="RuleBase" id="RU000679"/>
    </source>
</evidence>
<sequence length="427" mass="49223">MRPKNDYYGTAGSTSRAARHADDERVVEQLVNLSLPHKELLVSCMWSFNFRPCETLWARKVTENGVCYSFNMLSSAELYSEDQEFREAEINPDVMKREPFRSLHASKMRSTGWTMENGYTPHEDLLAYPRRTASGGFKGGAIVLLKTHQQHREYICAGALQGYKVTIHPPDEFPRLSEYHIRVPPMQAASIIVRPKLLTTQKALHRHPPSKRQCFFSDERKLRFFRVYNEQNCEFECLTNYTLATCGCVTFAMPRENTTRVCGVHEKRCYKDAVTRLMEMDEMTIYTGHEMCECLPACTTVKYAVEISNDWLNLDAMLASIIRREKSLDGMEPMLLYVYFKDNKFLYIERVEYMTFNGELANFGGILALMSGMSLTSLAEILYYLIVRPLGLWVRAQYVRVKVGPSVSEVQLRTSTSTVHPVRPWIP</sequence>